<reference evidence="2 3" key="1">
    <citation type="journal article" date="2024" name="G3 (Bethesda)">
        <title>Genome assembly of Hibiscus sabdariffa L. provides insights into metabolisms of medicinal natural products.</title>
        <authorList>
            <person name="Kim T."/>
        </authorList>
    </citation>
    <scope>NUCLEOTIDE SEQUENCE [LARGE SCALE GENOMIC DNA]</scope>
    <source>
        <strain evidence="2">TK-2024</strain>
        <tissue evidence="2">Old leaves</tissue>
    </source>
</reference>
<dbReference type="Proteomes" id="UP001472677">
    <property type="component" value="Unassembled WGS sequence"/>
</dbReference>
<sequence length="103" mass="11535">MWSCLGEVFEPRRRGGGTQSHRLSSKAPSAFLWQCWKRLNKNVFCGEHMDNASLLAVSVHWAKAYVAKLHYSQDRSSSGAPSNPVATSDSSWTYFNSRGVQNI</sequence>
<protein>
    <submittedName>
        <fullName evidence="2">Uncharacterized protein</fullName>
    </submittedName>
</protein>
<accession>A0ABR2DCK4</accession>
<comment type="caution">
    <text evidence="2">The sequence shown here is derived from an EMBL/GenBank/DDBJ whole genome shotgun (WGS) entry which is preliminary data.</text>
</comment>
<evidence type="ECO:0000313" key="2">
    <source>
        <dbReference type="EMBL" id="KAK8535443.1"/>
    </source>
</evidence>
<feature type="region of interest" description="Disordered" evidence="1">
    <location>
        <begin position="72"/>
        <end position="92"/>
    </location>
</feature>
<proteinExistence type="predicted"/>
<gene>
    <name evidence="2" type="ORF">V6N12_056961</name>
</gene>
<evidence type="ECO:0000256" key="1">
    <source>
        <dbReference type="SAM" id="MobiDB-lite"/>
    </source>
</evidence>
<name>A0ABR2DCK4_9ROSI</name>
<dbReference type="EMBL" id="JBBPBM010000030">
    <property type="protein sequence ID" value="KAK8535443.1"/>
    <property type="molecule type" value="Genomic_DNA"/>
</dbReference>
<feature type="compositionally biased region" description="Polar residues" evidence="1">
    <location>
        <begin position="74"/>
        <end position="92"/>
    </location>
</feature>
<keyword evidence="3" id="KW-1185">Reference proteome</keyword>
<evidence type="ECO:0000313" key="3">
    <source>
        <dbReference type="Proteomes" id="UP001472677"/>
    </source>
</evidence>
<organism evidence="2 3">
    <name type="scientific">Hibiscus sabdariffa</name>
    <name type="common">roselle</name>
    <dbReference type="NCBI Taxonomy" id="183260"/>
    <lineage>
        <taxon>Eukaryota</taxon>
        <taxon>Viridiplantae</taxon>
        <taxon>Streptophyta</taxon>
        <taxon>Embryophyta</taxon>
        <taxon>Tracheophyta</taxon>
        <taxon>Spermatophyta</taxon>
        <taxon>Magnoliopsida</taxon>
        <taxon>eudicotyledons</taxon>
        <taxon>Gunneridae</taxon>
        <taxon>Pentapetalae</taxon>
        <taxon>rosids</taxon>
        <taxon>malvids</taxon>
        <taxon>Malvales</taxon>
        <taxon>Malvaceae</taxon>
        <taxon>Malvoideae</taxon>
        <taxon>Hibiscus</taxon>
    </lineage>
</organism>